<name>A0ABQ3AMP5_9GAMM</name>
<comment type="caution">
    <text evidence="1">The sequence shown here is derived from an EMBL/GenBank/DDBJ whole genome shotgun (WGS) entry which is preliminary data.</text>
</comment>
<evidence type="ECO:0000313" key="2">
    <source>
        <dbReference type="Proteomes" id="UP000619761"/>
    </source>
</evidence>
<gene>
    <name evidence="1" type="ORF">GCM10011613_00740</name>
</gene>
<sequence length="247" mass="26262">MKYSTHPLKIALGLLITATLVACGGGKLYVGAPPTNTKLINIDFNTNAEGWVAGFADYPAGQETFYELTSSHASLPSSLGQNRKGIKISGNNHSDDLFMFVTKKFTGFEPNTRYEIDFELGIGTDVHSGCSGIGGSPGDSVYVKAGAAKIEPKPVNDGTGFYLMNIDKNNQATGGSDTMVIGNIGNGLACESTDQSYKKKTLKSETGKFTTYSDANGALWVIFGTDSGFEGTTTIYFIDAAIKLTKR</sequence>
<protein>
    <recommendedName>
        <fullName evidence="3">Lipoprotein</fullName>
    </recommendedName>
</protein>
<reference evidence="2" key="1">
    <citation type="journal article" date="2019" name="Int. J. Syst. Evol. Microbiol.">
        <title>The Global Catalogue of Microorganisms (GCM) 10K type strain sequencing project: providing services to taxonomists for standard genome sequencing and annotation.</title>
        <authorList>
            <consortium name="The Broad Institute Genomics Platform"/>
            <consortium name="The Broad Institute Genome Sequencing Center for Infectious Disease"/>
            <person name="Wu L."/>
            <person name="Ma J."/>
        </authorList>
    </citation>
    <scope>NUCLEOTIDE SEQUENCE [LARGE SCALE GENOMIC DNA]</scope>
    <source>
        <strain evidence="2">KCTC 32239</strain>
    </source>
</reference>
<dbReference type="Proteomes" id="UP000619761">
    <property type="component" value="Unassembled WGS sequence"/>
</dbReference>
<evidence type="ECO:0008006" key="3">
    <source>
        <dbReference type="Google" id="ProtNLM"/>
    </source>
</evidence>
<keyword evidence="2" id="KW-1185">Reference proteome</keyword>
<dbReference type="EMBL" id="BMYZ01000001">
    <property type="protein sequence ID" value="GGY61210.1"/>
    <property type="molecule type" value="Genomic_DNA"/>
</dbReference>
<evidence type="ECO:0000313" key="1">
    <source>
        <dbReference type="EMBL" id="GGY61210.1"/>
    </source>
</evidence>
<accession>A0ABQ3AMP5</accession>
<proteinExistence type="predicted"/>
<organism evidence="1 2">
    <name type="scientific">Cellvibrio zantedeschiae</name>
    <dbReference type="NCBI Taxonomy" id="1237077"/>
    <lineage>
        <taxon>Bacteria</taxon>
        <taxon>Pseudomonadati</taxon>
        <taxon>Pseudomonadota</taxon>
        <taxon>Gammaproteobacteria</taxon>
        <taxon>Cellvibrionales</taxon>
        <taxon>Cellvibrionaceae</taxon>
        <taxon>Cellvibrio</taxon>
    </lineage>
</organism>
<dbReference type="PROSITE" id="PS51257">
    <property type="entry name" value="PROKAR_LIPOPROTEIN"/>
    <property type="match status" value="1"/>
</dbReference>
<dbReference type="RefSeq" id="WP_189414981.1">
    <property type="nucleotide sequence ID" value="NZ_BMYZ01000001.1"/>
</dbReference>